<evidence type="ECO:0000256" key="4">
    <source>
        <dbReference type="ARBA" id="ARBA00022989"/>
    </source>
</evidence>
<feature type="transmembrane region" description="Helical" evidence="6">
    <location>
        <begin position="91"/>
        <end position="112"/>
    </location>
</feature>
<feature type="transmembrane region" description="Helical" evidence="6">
    <location>
        <begin position="219"/>
        <end position="241"/>
    </location>
</feature>
<organism evidence="7 8">
    <name type="scientific">Youngiibacter multivorans</name>
    <dbReference type="NCBI Taxonomy" id="937251"/>
    <lineage>
        <taxon>Bacteria</taxon>
        <taxon>Bacillati</taxon>
        <taxon>Bacillota</taxon>
        <taxon>Clostridia</taxon>
        <taxon>Eubacteriales</taxon>
        <taxon>Clostridiaceae</taxon>
        <taxon>Youngiibacter</taxon>
    </lineage>
</organism>
<dbReference type="EMBL" id="JAGGKC010000016">
    <property type="protein sequence ID" value="MBP1919547.1"/>
    <property type="molecule type" value="Genomic_DNA"/>
</dbReference>
<dbReference type="RefSeq" id="WP_245250615.1">
    <property type="nucleotide sequence ID" value="NZ_JAGGKC010000016.1"/>
</dbReference>
<name>A0ABS4G4Z5_9CLOT</name>
<keyword evidence="8" id="KW-1185">Reference proteome</keyword>
<evidence type="ECO:0000313" key="8">
    <source>
        <dbReference type="Proteomes" id="UP001519271"/>
    </source>
</evidence>
<evidence type="ECO:0000256" key="3">
    <source>
        <dbReference type="ARBA" id="ARBA00022692"/>
    </source>
</evidence>
<evidence type="ECO:0000313" key="7">
    <source>
        <dbReference type="EMBL" id="MBP1919547.1"/>
    </source>
</evidence>
<evidence type="ECO:0000256" key="5">
    <source>
        <dbReference type="ARBA" id="ARBA00023136"/>
    </source>
</evidence>
<gene>
    <name evidence="7" type="ORF">J2Z34_002036</name>
</gene>
<reference evidence="7 8" key="1">
    <citation type="submission" date="2021-03" db="EMBL/GenBank/DDBJ databases">
        <title>Genomic Encyclopedia of Type Strains, Phase IV (KMG-IV): sequencing the most valuable type-strain genomes for metagenomic binning, comparative biology and taxonomic classification.</title>
        <authorList>
            <person name="Goeker M."/>
        </authorList>
    </citation>
    <scope>NUCLEOTIDE SEQUENCE [LARGE SCALE GENOMIC DNA]</scope>
    <source>
        <strain evidence="7 8">DSM 6139</strain>
    </source>
</reference>
<protein>
    <submittedName>
        <fullName evidence="7">ABC transport system permease protein</fullName>
    </submittedName>
</protein>
<feature type="transmembrane region" description="Helical" evidence="6">
    <location>
        <begin position="192"/>
        <end position="213"/>
    </location>
</feature>
<evidence type="ECO:0000256" key="2">
    <source>
        <dbReference type="ARBA" id="ARBA00005268"/>
    </source>
</evidence>
<feature type="transmembrane region" description="Helical" evidence="6">
    <location>
        <begin position="124"/>
        <end position="145"/>
    </location>
</feature>
<evidence type="ECO:0000256" key="1">
    <source>
        <dbReference type="ARBA" id="ARBA00004141"/>
    </source>
</evidence>
<feature type="transmembrane region" description="Helical" evidence="6">
    <location>
        <begin position="6"/>
        <end position="24"/>
    </location>
</feature>
<comment type="subcellular location">
    <subcellularLocation>
        <location evidence="1">Membrane</location>
        <topology evidence="1">Multi-pass membrane protein</topology>
    </subcellularLocation>
</comment>
<dbReference type="InterPro" id="IPR005226">
    <property type="entry name" value="UPF0014_fam"/>
</dbReference>
<feature type="transmembrane region" description="Helical" evidence="6">
    <location>
        <begin position="63"/>
        <end position="79"/>
    </location>
</feature>
<evidence type="ECO:0000256" key="6">
    <source>
        <dbReference type="SAM" id="Phobius"/>
    </source>
</evidence>
<dbReference type="Pfam" id="PF03649">
    <property type="entry name" value="UPF0014"/>
    <property type="match status" value="1"/>
</dbReference>
<comment type="similarity">
    <text evidence="2">Belongs to the UPF0014 family.</text>
</comment>
<keyword evidence="4 6" id="KW-1133">Transmembrane helix</keyword>
<comment type="caution">
    <text evidence="7">The sequence shown here is derived from an EMBL/GenBank/DDBJ whole genome shotgun (WGS) entry which is preliminary data.</text>
</comment>
<dbReference type="Proteomes" id="UP001519271">
    <property type="component" value="Unassembled WGS sequence"/>
</dbReference>
<feature type="transmembrane region" description="Helical" evidence="6">
    <location>
        <begin position="36"/>
        <end position="57"/>
    </location>
</feature>
<keyword evidence="5 6" id="KW-0472">Membrane</keyword>
<accession>A0ABS4G4Z5</accession>
<dbReference type="PANTHER" id="PTHR30028:SF0">
    <property type="entry name" value="PROTEIN ALUMINUM SENSITIVE 3"/>
    <property type="match status" value="1"/>
</dbReference>
<dbReference type="PANTHER" id="PTHR30028">
    <property type="entry name" value="UPF0014 INNER MEMBRANE PROTEIN YBBM-RELATED"/>
    <property type="match status" value="1"/>
</dbReference>
<keyword evidence="3 6" id="KW-0812">Transmembrane</keyword>
<sequence length="253" mass="27506">MPEAEISLYSLAFSSVLVVIALAISLREHLKLEKDIVISILRAIVQLIAVGYVLQYVFGLESFLFTFFLLATMILNAAYNAKKRGKGIENAFLISFASIGSGTAVTLGILVLTRTLRFVPSQMIPVGGMIISNSMIAIGLSYRFMGTAFKDRRNEVETKLSLGASPFLASREIVKESIRTAMMPTVDSAKTLGIVSLPGMMSGLILAGASPLTAIRYQIMVTFMILSTTAIAAFIACYLAYRGYFNSRSQLRA</sequence>
<proteinExistence type="inferred from homology"/>